<dbReference type="EMBL" id="JAMYWD010000002">
    <property type="protein sequence ID" value="KAJ4978728.1"/>
    <property type="molecule type" value="Genomic_DNA"/>
</dbReference>
<comment type="caution">
    <text evidence="2">The sequence shown here is derived from an EMBL/GenBank/DDBJ whole genome shotgun (WGS) entry which is preliminary data.</text>
</comment>
<protein>
    <submittedName>
        <fullName evidence="2">Uncharacterized protein</fullName>
    </submittedName>
</protein>
<dbReference type="AlphaFoldDB" id="A0A9Q0KXL0"/>
<feature type="compositionally biased region" description="Basic and acidic residues" evidence="1">
    <location>
        <begin position="119"/>
        <end position="132"/>
    </location>
</feature>
<keyword evidence="3" id="KW-1185">Reference proteome</keyword>
<accession>A0A9Q0KXL0</accession>
<feature type="region of interest" description="Disordered" evidence="1">
    <location>
        <begin position="107"/>
        <end position="136"/>
    </location>
</feature>
<evidence type="ECO:0000313" key="2">
    <source>
        <dbReference type="EMBL" id="KAJ4978728.1"/>
    </source>
</evidence>
<sequence>MGGSSSAAVQLDKNAADGARDVGNAATGLADNDSFARSFVDVAQNHPSNVENTVPVIVQPVTIPMGNGGEGNNAQNSNMNSISKTVMGSASLSRRVFLLDIADKEDEQNDLSTDVDESDLSHHEDGLNKGDVDPNEVSTINGLGGGQVTSTELGIIFVSYNEVEK</sequence>
<evidence type="ECO:0000256" key="1">
    <source>
        <dbReference type="SAM" id="MobiDB-lite"/>
    </source>
</evidence>
<gene>
    <name evidence="2" type="ORF">NE237_009508</name>
</gene>
<reference evidence="2" key="1">
    <citation type="journal article" date="2023" name="Plant J.">
        <title>The genome of the king protea, Protea cynaroides.</title>
        <authorList>
            <person name="Chang J."/>
            <person name="Duong T.A."/>
            <person name="Schoeman C."/>
            <person name="Ma X."/>
            <person name="Roodt D."/>
            <person name="Barker N."/>
            <person name="Li Z."/>
            <person name="Van de Peer Y."/>
            <person name="Mizrachi E."/>
        </authorList>
    </citation>
    <scope>NUCLEOTIDE SEQUENCE</scope>
    <source>
        <tissue evidence="2">Young leaves</tissue>
    </source>
</reference>
<evidence type="ECO:0000313" key="3">
    <source>
        <dbReference type="Proteomes" id="UP001141806"/>
    </source>
</evidence>
<dbReference type="Proteomes" id="UP001141806">
    <property type="component" value="Unassembled WGS sequence"/>
</dbReference>
<feature type="compositionally biased region" description="Acidic residues" evidence="1">
    <location>
        <begin position="107"/>
        <end position="118"/>
    </location>
</feature>
<name>A0A9Q0KXL0_9MAGN</name>
<proteinExistence type="predicted"/>
<organism evidence="2 3">
    <name type="scientific">Protea cynaroides</name>
    <dbReference type="NCBI Taxonomy" id="273540"/>
    <lineage>
        <taxon>Eukaryota</taxon>
        <taxon>Viridiplantae</taxon>
        <taxon>Streptophyta</taxon>
        <taxon>Embryophyta</taxon>
        <taxon>Tracheophyta</taxon>
        <taxon>Spermatophyta</taxon>
        <taxon>Magnoliopsida</taxon>
        <taxon>Proteales</taxon>
        <taxon>Proteaceae</taxon>
        <taxon>Protea</taxon>
    </lineage>
</organism>